<protein>
    <submittedName>
        <fullName evidence="1">Uncharacterized protein</fullName>
    </submittedName>
</protein>
<proteinExistence type="predicted"/>
<sequence length="137" mass="15646">MFLAIRKRVTNLMHLYQQVGRKAEYQGQGKRALKMSMKYLICLEVADQNNFIIKLVVVEDLEVKGAIYLGEEDISIQKMKNHGRGHLEIEGKARIITVISEGGHTGMRGEGQTWEIVTEGYSCLDYQNLDIQHAYKC</sequence>
<reference evidence="1" key="2">
    <citation type="submission" date="2017-11" db="EMBL/GenBank/DDBJ databases">
        <title>Coralsnake Venomics: Analyses of Venom Gland Transcriptomes and Proteomes of Six Brazilian Taxa.</title>
        <authorList>
            <person name="Aird S.D."/>
            <person name="Jorge da Silva N."/>
            <person name="Qiu L."/>
            <person name="Villar-Briones A."/>
            <person name="Aparecida-Saddi V."/>
            <person name="Campos-Telles M.P."/>
            <person name="Grau M."/>
            <person name="Mikheyev A.S."/>
        </authorList>
    </citation>
    <scope>NUCLEOTIDE SEQUENCE</scope>
    <source>
        <tissue evidence="1">Venom_gland</tissue>
    </source>
</reference>
<organism evidence="1">
    <name type="scientific">Micrurus corallinus</name>
    <name type="common">Brazilian coral snake</name>
    <dbReference type="NCBI Taxonomy" id="54390"/>
    <lineage>
        <taxon>Eukaryota</taxon>
        <taxon>Metazoa</taxon>
        <taxon>Chordata</taxon>
        <taxon>Craniata</taxon>
        <taxon>Vertebrata</taxon>
        <taxon>Euteleostomi</taxon>
        <taxon>Lepidosauria</taxon>
        <taxon>Squamata</taxon>
        <taxon>Bifurcata</taxon>
        <taxon>Unidentata</taxon>
        <taxon>Episquamata</taxon>
        <taxon>Toxicofera</taxon>
        <taxon>Serpentes</taxon>
        <taxon>Colubroidea</taxon>
        <taxon>Elapidae</taxon>
        <taxon>Elapinae</taxon>
        <taxon>Micrurus</taxon>
    </lineage>
</organism>
<dbReference type="AlphaFoldDB" id="A0A2D4FSP5"/>
<reference evidence="1" key="1">
    <citation type="submission" date="2017-07" db="EMBL/GenBank/DDBJ databases">
        <authorList>
            <person name="Mikheyev A."/>
            <person name="Grau M."/>
        </authorList>
    </citation>
    <scope>NUCLEOTIDE SEQUENCE</scope>
    <source>
        <tissue evidence="1">Venom_gland</tissue>
    </source>
</reference>
<name>A0A2D4FSP5_MICCO</name>
<accession>A0A2D4FSP5</accession>
<evidence type="ECO:0000313" key="1">
    <source>
        <dbReference type="EMBL" id="LAA50518.1"/>
    </source>
</evidence>
<dbReference type="EMBL" id="IACJ01082659">
    <property type="protein sequence ID" value="LAA50518.1"/>
    <property type="molecule type" value="Transcribed_RNA"/>
</dbReference>